<dbReference type="Proteomes" id="UP000193411">
    <property type="component" value="Unassembled WGS sequence"/>
</dbReference>
<feature type="region of interest" description="Disordered" evidence="1">
    <location>
        <begin position="61"/>
        <end position="89"/>
    </location>
</feature>
<dbReference type="EMBL" id="MCFL01000002">
    <property type="protein sequence ID" value="ORZ40788.1"/>
    <property type="molecule type" value="Genomic_DNA"/>
</dbReference>
<keyword evidence="3" id="KW-1185">Reference proteome</keyword>
<evidence type="ECO:0000256" key="1">
    <source>
        <dbReference type="SAM" id="MobiDB-lite"/>
    </source>
</evidence>
<sequence>MIWAVVCLVTHAPRRTRAAAEACGCKYAGNGREGRPLREWPSTFGSMYGICGRHVVGYYSKSRPDKREHNNQRTARMHKNSPREPELIS</sequence>
<protein>
    <submittedName>
        <fullName evidence="2">Uncharacterized protein</fullName>
    </submittedName>
</protein>
<organism evidence="2 3">
    <name type="scientific">Catenaria anguillulae PL171</name>
    <dbReference type="NCBI Taxonomy" id="765915"/>
    <lineage>
        <taxon>Eukaryota</taxon>
        <taxon>Fungi</taxon>
        <taxon>Fungi incertae sedis</taxon>
        <taxon>Blastocladiomycota</taxon>
        <taxon>Blastocladiomycetes</taxon>
        <taxon>Blastocladiales</taxon>
        <taxon>Catenariaceae</taxon>
        <taxon>Catenaria</taxon>
    </lineage>
</organism>
<dbReference type="AlphaFoldDB" id="A0A1Y2I1N8"/>
<accession>A0A1Y2I1N8</accession>
<name>A0A1Y2I1N8_9FUNG</name>
<feature type="compositionally biased region" description="Basic and acidic residues" evidence="1">
    <location>
        <begin position="62"/>
        <end position="71"/>
    </location>
</feature>
<reference evidence="2 3" key="1">
    <citation type="submission" date="2016-07" db="EMBL/GenBank/DDBJ databases">
        <title>Pervasive Adenine N6-methylation of Active Genes in Fungi.</title>
        <authorList>
            <consortium name="DOE Joint Genome Institute"/>
            <person name="Mondo S.J."/>
            <person name="Dannebaum R.O."/>
            <person name="Kuo R.C."/>
            <person name="Labutti K."/>
            <person name="Haridas S."/>
            <person name="Kuo A."/>
            <person name="Salamov A."/>
            <person name="Ahrendt S.R."/>
            <person name="Lipzen A."/>
            <person name="Sullivan W."/>
            <person name="Andreopoulos W.B."/>
            <person name="Clum A."/>
            <person name="Lindquist E."/>
            <person name="Daum C."/>
            <person name="Ramamoorthy G.K."/>
            <person name="Gryganskyi A."/>
            <person name="Culley D."/>
            <person name="Magnuson J.K."/>
            <person name="James T.Y."/>
            <person name="O'Malley M.A."/>
            <person name="Stajich J.E."/>
            <person name="Spatafora J.W."/>
            <person name="Visel A."/>
            <person name="Grigoriev I.V."/>
        </authorList>
    </citation>
    <scope>NUCLEOTIDE SEQUENCE [LARGE SCALE GENOMIC DNA]</scope>
    <source>
        <strain evidence="2 3">PL171</strain>
    </source>
</reference>
<evidence type="ECO:0000313" key="3">
    <source>
        <dbReference type="Proteomes" id="UP000193411"/>
    </source>
</evidence>
<evidence type="ECO:0000313" key="2">
    <source>
        <dbReference type="EMBL" id="ORZ40788.1"/>
    </source>
</evidence>
<gene>
    <name evidence="2" type="ORF">BCR44DRAFT_1100386</name>
</gene>
<comment type="caution">
    <text evidence="2">The sequence shown here is derived from an EMBL/GenBank/DDBJ whole genome shotgun (WGS) entry which is preliminary data.</text>
</comment>
<proteinExistence type="predicted"/>